<dbReference type="GO" id="GO:0005549">
    <property type="term" value="F:odorant binding"/>
    <property type="evidence" value="ECO:0007669"/>
    <property type="project" value="InterPro"/>
</dbReference>
<dbReference type="CDD" id="cd23992">
    <property type="entry name" value="PBP_GOBP"/>
    <property type="match status" value="1"/>
</dbReference>
<evidence type="ECO:0000313" key="2">
    <source>
        <dbReference type="EMBL" id="KAB0797113.1"/>
    </source>
</evidence>
<feature type="signal peptide" evidence="1">
    <location>
        <begin position="1"/>
        <end position="16"/>
    </location>
</feature>
<dbReference type="Proteomes" id="UP000327044">
    <property type="component" value="Unassembled WGS sequence"/>
</dbReference>
<dbReference type="AlphaFoldDB" id="A0A5N4AII9"/>
<feature type="chain" id="PRO_5024306649" evidence="1">
    <location>
        <begin position="17"/>
        <end position="132"/>
    </location>
</feature>
<accession>A0A5N4AII9</accession>
<dbReference type="EMBL" id="VVIM01000006">
    <property type="protein sequence ID" value="KAB0797113.1"/>
    <property type="molecule type" value="Genomic_DNA"/>
</dbReference>
<reference evidence="2 3" key="1">
    <citation type="journal article" date="2018" name="Elife">
        <title>Firefly genomes illuminate parallel origins of bioluminescence in beetles.</title>
        <authorList>
            <person name="Fallon T.R."/>
            <person name="Lower S.E."/>
            <person name="Chang C.H."/>
            <person name="Bessho-Uehara M."/>
            <person name="Martin G.J."/>
            <person name="Bewick A.J."/>
            <person name="Behringer M."/>
            <person name="Debat H.J."/>
            <person name="Wong I."/>
            <person name="Day J.C."/>
            <person name="Suvorov A."/>
            <person name="Silva C.J."/>
            <person name="Stanger-Hall K.F."/>
            <person name="Hall D.W."/>
            <person name="Schmitz R.J."/>
            <person name="Nelson D.R."/>
            <person name="Lewis S.M."/>
            <person name="Shigenobu S."/>
            <person name="Bybee S.M."/>
            <person name="Larracuente A.M."/>
            <person name="Oba Y."/>
            <person name="Weng J.K."/>
        </authorList>
    </citation>
    <scope>NUCLEOTIDE SEQUENCE [LARGE SCALE GENOMIC DNA]</scope>
    <source>
        <strain evidence="2">1611_PpyrPB1</strain>
        <tissue evidence="2">Whole body</tissue>
    </source>
</reference>
<dbReference type="InParanoid" id="A0A5N4AII9"/>
<proteinExistence type="predicted"/>
<dbReference type="Gene3D" id="1.10.238.20">
    <property type="entry name" value="Pheromone/general odorant binding protein domain"/>
    <property type="match status" value="1"/>
</dbReference>
<dbReference type="InterPro" id="IPR006170">
    <property type="entry name" value="PBP/GOBP"/>
</dbReference>
<evidence type="ECO:0000256" key="1">
    <source>
        <dbReference type="SAM" id="SignalP"/>
    </source>
</evidence>
<keyword evidence="1" id="KW-0732">Signal</keyword>
<protein>
    <submittedName>
        <fullName evidence="2">Uncharacterized protein</fullName>
    </submittedName>
</protein>
<organism evidence="2 3">
    <name type="scientific">Photinus pyralis</name>
    <name type="common">Common eastern firefly</name>
    <name type="synonym">Lampyris pyralis</name>
    <dbReference type="NCBI Taxonomy" id="7054"/>
    <lineage>
        <taxon>Eukaryota</taxon>
        <taxon>Metazoa</taxon>
        <taxon>Ecdysozoa</taxon>
        <taxon>Arthropoda</taxon>
        <taxon>Hexapoda</taxon>
        <taxon>Insecta</taxon>
        <taxon>Pterygota</taxon>
        <taxon>Neoptera</taxon>
        <taxon>Endopterygota</taxon>
        <taxon>Coleoptera</taxon>
        <taxon>Polyphaga</taxon>
        <taxon>Elateriformia</taxon>
        <taxon>Elateroidea</taxon>
        <taxon>Lampyridae</taxon>
        <taxon>Lampyrinae</taxon>
        <taxon>Photinus</taxon>
    </lineage>
</organism>
<evidence type="ECO:0000313" key="3">
    <source>
        <dbReference type="Proteomes" id="UP000327044"/>
    </source>
</evidence>
<gene>
    <name evidence="2" type="ORF">PPYR_08107</name>
</gene>
<dbReference type="Pfam" id="PF01395">
    <property type="entry name" value="PBP_GOBP"/>
    <property type="match status" value="1"/>
</dbReference>
<comment type="caution">
    <text evidence="2">The sequence shown here is derived from an EMBL/GenBank/DDBJ whole genome shotgun (WGS) entry which is preliminary data.</text>
</comment>
<sequence>MKSLIVVCALFYICTAFQFHVEFSYIQSWEHTIAPVRDQCLTESRLDRQVLYDALFTMDFPETREFKRFSSCIWSHLGYYNSTTRKINAEKIGQEVKGFTTRIAEDCYNEHKTKRSACKMIFYIIKCGIQKM</sequence>
<keyword evidence="3" id="KW-1185">Reference proteome</keyword>
<dbReference type="InterPro" id="IPR036728">
    <property type="entry name" value="PBP_GOBP_sf"/>
</dbReference>
<name>A0A5N4AII9_PHOPY</name>
<dbReference type="SUPFAM" id="SSF47565">
    <property type="entry name" value="Insect pheromone/odorant-binding proteins"/>
    <property type="match status" value="1"/>
</dbReference>